<gene>
    <name evidence="1" type="ORF">FisN_4Lh285</name>
</gene>
<dbReference type="InterPro" id="IPR036412">
    <property type="entry name" value="HAD-like_sf"/>
</dbReference>
<dbReference type="Gene3D" id="3.40.50.1000">
    <property type="entry name" value="HAD superfamily/HAD-like"/>
    <property type="match status" value="1"/>
</dbReference>
<dbReference type="PANTHER" id="PTHR47105:SF1">
    <property type="entry name" value="OS06G0665100 PROTEIN"/>
    <property type="match status" value="1"/>
</dbReference>
<dbReference type="PANTHER" id="PTHR47105">
    <property type="entry name" value="OS02G0173600 PROTEIN"/>
    <property type="match status" value="1"/>
</dbReference>
<sequence>MWSIQVLQNPTFTRHSCRRLATWAKEFPRRIRVITTDVTGTLVSFRGSLSDHYLGSAAKCGVQIPQGTSFERSFARAYREMCREYPCFGSNMMTAKEWWKLVVLRSFAHSGTTLTPEQQDTVFQRIYSLFGSLKAYEKFKDTLPFLHWVQRKNIVCGILSNADERYGDSILPMLGLTHDELQFMCFSKDWGFEKPDGRFFLAAMQQAERYLHHPGSSKDPLLPGHVLHIGNDYAKDFEGAKRAGMHAVLLNRYNEGDVAQEWQRRGAIVLNDLMDVVEFLGRCNCQLG</sequence>
<evidence type="ECO:0008006" key="3">
    <source>
        <dbReference type="Google" id="ProtNLM"/>
    </source>
</evidence>
<comment type="caution">
    <text evidence="1">The sequence shown here is derived from an EMBL/GenBank/DDBJ whole genome shotgun (WGS) entry which is preliminary data.</text>
</comment>
<dbReference type="InParanoid" id="A0A1Z5KDI1"/>
<dbReference type="Proteomes" id="UP000198406">
    <property type="component" value="Unassembled WGS sequence"/>
</dbReference>
<dbReference type="SUPFAM" id="SSF56784">
    <property type="entry name" value="HAD-like"/>
    <property type="match status" value="1"/>
</dbReference>
<dbReference type="EMBL" id="BDSP01000207">
    <property type="protein sequence ID" value="GAX24195.1"/>
    <property type="molecule type" value="Genomic_DNA"/>
</dbReference>
<dbReference type="Pfam" id="PF00702">
    <property type="entry name" value="Hydrolase"/>
    <property type="match status" value="1"/>
</dbReference>
<evidence type="ECO:0000313" key="1">
    <source>
        <dbReference type="EMBL" id="GAX24195.1"/>
    </source>
</evidence>
<dbReference type="SFLD" id="SFLDG01129">
    <property type="entry name" value="C1.5:_HAD__Beta-PGM__Phosphata"/>
    <property type="match status" value="1"/>
</dbReference>
<dbReference type="InterPro" id="IPR011949">
    <property type="entry name" value="HAD-SF_hydro_IA_REG-2-like"/>
</dbReference>
<dbReference type="OrthoDB" id="444127at2759"/>
<keyword evidence="2" id="KW-1185">Reference proteome</keyword>
<dbReference type="SFLD" id="SFLDS00003">
    <property type="entry name" value="Haloacid_Dehalogenase"/>
    <property type="match status" value="1"/>
</dbReference>
<dbReference type="InterPro" id="IPR023214">
    <property type="entry name" value="HAD_sf"/>
</dbReference>
<accession>A0A1Z5KDI1</accession>
<evidence type="ECO:0000313" key="2">
    <source>
        <dbReference type="Proteomes" id="UP000198406"/>
    </source>
</evidence>
<proteinExistence type="predicted"/>
<dbReference type="Gene3D" id="1.10.150.720">
    <property type="entry name" value="Haloacid dehalogenase-like hydrolase"/>
    <property type="match status" value="1"/>
</dbReference>
<dbReference type="InterPro" id="IPR044924">
    <property type="entry name" value="HAD-SF_hydro_IA_REG-2-like_cap"/>
</dbReference>
<reference evidence="1 2" key="1">
    <citation type="journal article" date="2015" name="Plant Cell">
        <title>Oil accumulation by the oleaginous diatom Fistulifera solaris as revealed by the genome and transcriptome.</title>
        <authorList>
            <person name="Tanaka T."/>
            <person name="Maeda Y."/>
            <person name="Veluchamy A."/>
            <person name="Tanaka M."/>
            <person name="Abida H."/>
            <person name="Marechal E."/>
            <person name="Bowler C."/>
            <person name="Muto M."/>
            <person name="Sunaga Y."/>
            <person name="Tanaka M."/>
            <person name="Yoshino T."/>
            <person name="Taniguchi T."/>
            <person name="Fukuda Y."/>
            <person name="Nemoto M."/>
            <person name="Matsumoto M."/>
            <person name="Wong P.S."/>
            <person name="Aburatani S."/>
            <person name="Fujibuchi W."/>
        </authorList>
    </citation>
    <scope>NUCLEOTIDE SEQUENCE [LARGE SCALE GENOMIC DNA]</scope>
    <source>
        <strain evidence="1 2">JPCC DA0580</strain>
    </source>
</reference>
<organism evidence="1 2">
    <name type="scientific">Fistulifera solaris</name>
    <name type="common">Oleaginous diatom</name>
    <dbReference type="NCBI Taxonomy" id="1519565"/>
    <lineage>
        <taxon>Eukaryota</taxon>
        <taxon>Sar</taxon>
        <taxon>Stramenopiles</taxon>
        <taxon>Ochrophyta</taxon>
        <taxon>Bacillariophyta</taxon>
        <taxon>Bacillariophyceae</taxon>
        <taxon>Bacillariophycidae</taxon>
        <taxon>Naviculales</taxon>
        <taxon>Naviculaceae</taxon>
        <taxon>Fistulifera</taxon>
    </lineage>
</organism>
<dbReference type="NCBIfam" id="TIGR02252">
    <property type="entry name" value="DREG-2"/>
    <property type="match status" value="1"/>
</dbReference>
<name>A0A1Z5KDI1_FISSO</name>
<dbReference type="AlphaFoldDB" id="A0A1Z5KDI1"/>
<protein>
    <recommendedName>
        <fullName evidence="3">Haloacid dehalogenase-like hydrolase domain-containing protein 3</fullName>
    </recommendedName>
</protein>